<keyword evidence="2" id="KW-1185">Reference proteome</keyword>
<accession>A0ABW3ZVW2</accession>
<protein>
    <submittedName>
        <fullName evidence="1">Uncharacterized protein</fullName>
    </submittedName>
</protein>
<gene>
    <name evidence="1" type="ORF">ACFQ4A_12755</name>
</gene>
<organism evidence="1 2">
    <name type="scientific">Lentibacillus salinarum</name>
    <dbReference type="NCBI Taxonomy" id="446820"/>
    <lineage>
        <taxon>Bacteria</taxon>
        <taxon>Bacillati</taxon>
        <taxon>Bacillota</taxon>
        <taxon>Bacilli</taxon>
        <taxon>Bacillales</taxon>
        <taxon>Bacillaceae</taxon>
        <taxon>Lentibacillus</taxon>
    </lineage>
</organism>
<dbReference type="Proteomes" id="UP001597178">
    <property type="component" value="Unassembled WGS sequence"/>
</dbReference>
<comment type="caution">
    <text evidence="1">The sequence shown here is derived from an EMBL/GenBank/DDBJ whole genome shotgun (WGS) entry which is preliminary data.</text>
</comment>
<sequence length="76" mass="8726">MQRSEVSLEEISDLADFGIENVVQHFMLAYLTKRADYTPFFQKNRDNPPFQTFSLSSADAVGSRRANVHVDQAFNR</sequence>
<evidence type="ECO:0000313" key="2">
    <source>
        <dbReference type="Proteomes" id="UP001597178"/>
    </source>
</evidence>
<dbReference type="EMBL" id="JBHTNH010000027">
    <property type="protein sequence ID" value="MFD1362526.1"/>
    <property type="molecule type" value="Genomic_DNA"/>
</dbReference>
<evidence type="ECO:0000313" key="1">
    <source>
        <dbReference type="EMBL" id="MFD1362526.1"/>
    </source>
</evidence>
<name>A0ABW3ZVW2_9BACI</name>
<proteinExistence type="predicted"/>
<reference evidence="2" key="1">
    <citation type="journal article" date="2019" name="Int. J. Syst. Evol. Microbiol.">
        <title>The Global Catalogue of Microorganisms (GCM) 10K type strain sequencing project: providing services to taxonomists for standard genome sequencing and annotation.</title>
        <authorList>
            <consortium name="The Broad Institute Genomics Platform"/>
            <consortium name="The Broad Institute Genome Sequencing Center for Infectious Disease"/>
            <person name="Wu L."/>
            <person name="Ma J."/>
        </authorList>
    </citation>
    <scope>NUCLEOTIDE SEQUENCE [LARGE SCALE GENOMIC DNA]</scope>
    <source>
        <strain evidence="2">CCUG 54822</strain>
    </source>
</reference>